<dbReference type="AlphaFoldDB" id="A0A251QNW4"/>
<evidence type="ECO:0000313" key="2">
    <source>
        <dbReference type="Proteomes" id="UP000006882"/>
    </source>
</evidence>
<dbReference type="Gramene" id="ONI25130">
    <property type="protein sequence ID" value="ONI25130"/>
    <property type="gene ID" value="PRUPE_2G282800"/>
</dbReference>
<name>A0A251QNW4_PRUPE</name>
<dbReference type="EMBL" id="CM007652">
    <property type="protein sequence ID" value="ONI25130.1"/>
    <property type="molecule type" value="Genomic_DNA"/>
</dbReference>
<reference evidence="1 2" key="1">
    <citation type="journal article" date="2013" name="Nat. Genet.">
        <title>The high-quality draft genome of peach (Prunus persica) identifies unique patterns of genetic diversity, domestication and genome evolution.</title>
        <authorList>
            <consortium name="International Peach Genome Initiative"/>
            <person name="Verde I."/>
            <person name="Abbott A.G."/>
            <person name="Scalabrin S."/>
            <person name="Jung S."/>
            <person name="Shu S."/>
            <person name="Marroni F."/>
            <person name="Zhebentyayeva T."/>
            <person name="Dettori M.T."/>
            <person name="Grimwood J."/>
            <person name="Cattonaro F."/>
            <person name="Zuccolo A."/>
            <person name="Rossini L."/>
            <person name="Jenkins J."/>
            <person name="Vendramin E."/>
            <person name="Meisel L.A."/>
            <person name="Decroocq V."/>
            <person name="Sosinski B."/>
            <person name="Prochnik S."/>
            <person name="Mitros T."/>
            <person name="Policriti A."/>
            <person name="Cipriani G."/>
            <person name="Dondini L."/>
            <person name="Ficklin S."/>
            <person name="Goodstein D.M."/>
            <person name="Xuan P."/>
            <person name="Del Fabbro C."/>
            <person name="Aramini V."/>
            <person name="Copetti D."/>
            <person name="Gonzalez S."/>
            <person name="Horner D.S."/>
            <person name="Falchi R."/>
            <person name="Lucas S."/>
            <person name="Mica E."/>
            <person name="Maldonado J."/>
            <person name="Lazzari B."/>
            <person name="Bielenberg D."/>
            <person name="Pirona R."/>
            <person name="Miculan M."/>
            <person name="Barakat A."/>
            <person name="Testolin R."/>
            <person name="Stella A."/>
            <person name="Tartarini S."/>
            <person name="Tonutti P."/>
            <person name="Arus P."/>
            <person name="Orellana A."/>
            <person name="Wells C."/>
            <person name="Main D."/>
            <person name="Vizzotto G."/>
            <person name="Silva H."/>
            <person name="Salamini F."/>
            <person name="Schmutz J."/>
            <person name="Morgante M."/>
            <person name="Rokhsar D.S."/>
        </authorList>
    </citation>
    <scope>NUCLEOTIDE SEQUENCE [LARGE SCALE GENOMIC DNA]</scope>
    <source>
        <strain evidence="2">cv. Nemared</strain>
    </source>
</reference>
<keyword evidence="2" id="KW-1185">Reference proteome</keyword>
<gene>
    <name evidence="1" type="ORF">PRUPE_2G282800</name>
</gene>
<accession>A0A251QNW4</accession>
<organism evidence="1 2">
    <name type="scientific">Prunus persica</name>
    <name type="common">Peach</name>
    <name type="synonym">Amygdalus persica</name>
    <dbReference type="NCBI Taxonomy" id="3760"/>
    <lineage>
        <taxon>Eukaryota</taxon>
        <taxon>Viridiplantae</taxon>
        <taxon>Streptophyta</taxon>
        <taxon>Embryophyta</taxon>
        <taxon>Tracheophyta</taxon>
        <taxon>Spermatophyta</taxon>
        <taxon>Magnoliopsida</taxon>
        <taxon>eudicotyledons</taxon>
        <taxon>Gunneridae</taxon>
        <taxon>Pentapetalae</taxon>
        <taxon>rosids</taxon>
        <taxon>fabids</taxon>
        <taxon>Rosales</taxon>
        <taxon>Rosaceae</taxon>
        <taxon>Amygdaloideae</taxon>
        <taxon>Amygdaleae</taxon>
        <taxon>Prunus</taxon>
    </lineage>
</organism>
<proteinExistence type="predicted"/>
<evidence type="ECO:0000313" key="1">
    <source>
        <dbReference type="EMBL" id="ONI25130.1"/>
    </source>
</evidence>
<dbReference type="Proteomes" id="UP000006882">
    <property type="component" value="Chromosome G2"/>
</dbReference>
<protein>
    <submittedName>
        <fullName evidence="1">Uncharacterized protein</fullName>
    </submittedName>
</protein>
<sequence>MTKDRMRLALNIHSNPITYKHIYIYIHACNISQSNHANLEIISHFDSDKCGLDASIMRPSTGRTFILDKWKKLCMLAFGGIYHHPPLRIRWMMASKPIICKLIKMHPLKTYKLL</sequence>